<evidence type="ECO:0000256" key="7">
    <source>
        <dbReference type="ARBA" id="ARBA00023136"/>
    </source>
</evidence>
<evidence type="ECO:0000256" key="6">
    <source>
        <dbReference type="ARBA" id="ARBA00022989"/>
    </source>
</evidence>
<dbReference type="Gene3D" id="3.90.550.10">
    <property type="entry name" value="Spore Coat Polysaccharide Biosynthesis Protein SpsA, Chain A"/>
    <property type="match status" value="1"/>
</dbReference>
<evidence type="ECO:0000256" key="8">
    <source>
        <dbReference type="ARBA" id="ARBA00023295"/>
    </source>
</evidence>
<keyword evidence="8" id="KW-0326">Glycosidase</keyword>
<dbReference type="Pfam" id="PF13641">
    <property type="entry name" value="Glyco_tranf_2_3"/>
    <property type="match status" value="1"/>
</dbReference>
<keyword evidence="3 12" id="KW-0808">Transferase</keyword>
<dbReference type="SUPFAM" id="SSF51445">
    <property type="entry name" value="(Trans)glycosidases"/>
    <property type="match status" value="1"/>
</dbReference>
<feature type="transmembrane region" description="Helical" evidence="10">
    <location>
        <begin position="405"/>
        <end position="431"/>
    </location>
</feature>
<evidence type="ECO:0000259" key="11">
    <source>
        <dbReference type="PROSITE" id="PS51764"/>
    </source>
</evidence>
<keyword evidence="7 10" id="KW-0472">Membrane</keyword>
<dbReference type="InterPro" id="IPR022790">
    <property type="entry name" value="GH26_dom"/>
</dbReference>
<dbReference type="Gene3D" id="3.20.20.80">
    <property type="entry name" value="Glycosidases"/>
    <property type="match status" value="1"/>
</dbReference>
<dbReference type="InterPro" id="IPR029044">
    <property type="entry name" value="Nucleotide-diphossugar_trans"/>
</dbReference>
<evidence type="ECO:0000256" key="2">
    <source>
        <dbReference type="ARBA" id="ARBA00022676"/>
    </source>
</evidence>
<dbReference type="Pfam" id="PF02156">
    <property type="entry name" value="Glyco_hydro_26"/>
    <property type="match status" value="1"/>
</dbReference>
<dbReference type="GO" id="GO:0004553">
    <property type="term" value="F:hydrolase activity, hydrolyzing O-glycosyl compounds"/>
    <property type="evidence" value="ECO:0007669"/>
    <property type="project" value="InterPro"/>
</dbReference>
<comment type="subcellular location">
    <subcellularLocation>
        <location evidence="1">Membrane</location>
        <topology evidence="1">Multi-pass membrane protein</topology>
    </subcellularLocation>
</comment>
<proteinExistence type="inferred from homology"/>
<feature type="transmembrane region" description="Helical" evidence="10">
    <location>
        <begin position="542"/>
        <end position="564"/>
    </location>
</feature>
<organism evidence="12 13">
    <name type="scientific">Hymenobacter jejuensis</name>
    <dbReference type="NCBI Taxonomy" id="2502781"/>
    <lineage>
        <taxon>Bacteria</taxon>
        <taxon>Pseudomonadati</taxon>
        <taxon>Bacteroidota</taxon>
        <taxon>Cytophagia</taxon>
        <taxon>Cytophagales</taxon>
        <taxon>Hymenobacteraceae</taxon>
        <taxon>Hymenobacter</taxon>
    </lineage>
</organism>
<dbReference type="AlphaFoldDB" id="A0A5B8A627"/>
<comment type="similarity">
    <text evidence="9">Belongs to the glycosyl hydrolase 26 family.</text>
</comment>
<dbReference type="PANTHER" id="PTHR43867">
    <property type="entry name" value="CELLULOSE SYNTHASE CATALYTIC SUBUNIT A [UDP-FORMING]"/>
    <property type="match status" value="1"/>
</dbReference>
<evidence type="ECO:0000313" key="12">
    <source>
        <dbReference type="EMBL" id="QDA62125.1"/>
    </source>
</evidence>
<name>A0A5B8A627_9BACT</name>
<evidence type="ECO:0000256" key="10">
    <source>
        <dbReference type="SAM" id="Phobius"/>
    </source>
</evidence>
<evidence type="ECO:0000256" key="4">
    <source>
        <dbReference type="ARBA" id="ARBA00022692"/>
    </source>
</evidence>
<dbReference type="Proteomes" id="UP000305398">
    <property type="component" value="Chromosome"/>
</dbReference>
<evidence type="ECO:0000256" key="1">
    <source>
        <dbReference type="ARBA" id="ARBA00004141"/>
    </source>
</evidence>
<accession>A0A5B8A627</accession>
<dbReference type="EMBL" id="CP040896">
    <property type="protein sequence ID" value="QDA62125.1"/>
    <property type="molecule type" value="Genomic_DNA"/>
</dbReference>
<comment type="caution">
    <text evidence="9">Lacks conserved residue(s) required for the propagation of feature annotation.</text>
</comment>
<dbReference type="PROSITE" id="PS51764">
    <property type="entry name" value="GH26"/>
    <property type="match status" value="1"/>
</dbReference>
<dbReference type="CDD" id="cd06421">
    <property type="entry name" value="CESA_CelA_like"/>
    <property type="match status" value="1"/>
</dbReference>
<dbReference type="OrthoDB" id="9802773at2"/>
<reference evidence="12 13" key="1">
    <citation type="submission" date="2019-06" db="EMBL/GenBank/DDBJ databases">
        <authorList>
            <person name="Srinivasan S."/>
        </authorList>
    </citation>
    <scope>NUCLEOTIDE SEQUENCE [LARGE SCALE GENOMIC DNA]</scope>
    <source>
        <strain evidence="12 13">17J68-5</strain>
    </source>
</reference>
<dbReference type="GO" id="GO:0005886">
    <property type="term" value="C:plasma membrane"/>
    <property type="evidence" value="ECO:0007669"/>
    <property type="project" value="TreeGrafter"/>
</dbReference>
<feature type="transmembrane region" description="Helical" evidence="10">
    <location>
        <begin position="342"/>
        <end position="363"/>
    </location>
</feature>
<protein>
    <submittedName>
        <fullName evidence="12">Glycosyltransferase</fullName>
    </submittedName>
</protein>
<dbReference type="PANTHER" id="PTHR43867:SF2">
    <property type="entry name" value="CELLULOSE SYNTHASE CATALYTIC SUBUNIT A [UDP-FORMING]"/>
    <property type="match status" value="1"/>
</dbReference>
<dbReference type="SUPFAM" id="SSF53448">
    <property type="entry name" value="Nucleotide-diphospho-sugar transferases"/>
    <property type="match status" value="1"/>
</dbReference>
<evidence type="ECO:0000256" key="9">
    <source>
        <dbReference type="PROSITE-ProRule" id="PRU01100"/>
    </source>
</evidence>
<gene>
    <name evidence="12" type="ORF">FHG12_19360</name>
</gene>
<keyword evidence="6 10" id="KW-1133">Transmembrane helix</keyword>
<feature type="transmembrane region" description="Helical" evidence="10">
    <location>
        <begin position="451"/>
        <end position="469"/>
    </location>
</feature>
<feature type="transmembrane region" description="Helical" evidence="10">
    <location>
        <begin position="476"/>
        <end position="498"/>
    </location>
</feature>
<dbReference type="InterPro" id="IPR017853">
    <property type="entry name" value="GH"/>
</dbReference>
<dbReference type="KEGG" id="hyj:FHG12_19360"/>
<feature type="transmembrane region" description="Helical" evidence="10">
    <location>
        <begin position="46"/>
        <end position="64"/>
    </location>
</feature>
<keyword evidence="2" id="KW-0328">Glycosyltransferase</keyword>
<keyword evidence="5" id="KW-0378">Hydrolase</keyword>
<keyword evidence="13" id="KW-1185">Reference proteome</keyword>
<dbReference type="GO" id="GO:0016758">
    <property type="term" value="F:hexosyltransferase activity"/>
    <property type="evidence" value="ECO:0007669"/>
    <property type="project" value="TreeGrafter"/>
</dbReference>
<evidence type="ECO:0000313" key="13">
    <source>
        <dbReference type="Proteomes" id="UP000305398"/>
    </source>
</evidence>
<evidence type="ECO:0000256" key="5">
    <source>
        <dbReference type="ARBA" id="ARBA00022801"/>
    </source>
</evidence>
<feature type="domain" description="GH26" evidence="11">
    <location>
        <begin position="541"/>
        <end position="838"/>
    </location>
</feature>
<evidence type="ECO:0000256" key="3">
    <source>
        <dbReference type="ARBA" id="ARBA00022679"/>
    </source>
</evidence>
<feature type="transmembrane region" description="Helical" evidence="10">
    <location>
        <begin position="21"/>
        <end position="40"/>
    </location>
</feature>
<sequence length="838" mass="92569">MAKPLASVPQIQSRNASGLRVMHFLVVTGMLLLINFLWWFCDKQHIGYAPLFWLLTLSMGFKLLRMVHEWVHYCGVSEPVRPDAAPVVVKQHRFTVDVLTTACPGEPLAMFEKTLRAMQAITYPHTSYLCDEGDDPVLRRLCAELGVVHVTRQVKVDAKAGNINNALRQATGELCVVLDPDHVPTPDFLDRVVPYFIDPKVGFTQVVQAYGNQADSLIAQGAAEQTYHFYGPLMMGMNRFGTALAIGANCTFRRTALDSIGGHAPGLTEDMHTAMRLHAHGWQSVYVPEVLSRGLVPSSLASFYAQQLKWSRGAFDLLFRVYPRLFSRLTWSQKLHYATLPLYFLAGVITLIDLVVPGIALLIGRFPWSIEMTGFAAHFLPLVAIALVIRLYSQRWLRDPREVGLHLVGGFLRAGTWWVYTVGFVYAILGIKVPYIPTPKESALPNEWRVSAPNIAAGLLNLLVVLTLTHEDRHNVYSLAMTAFCLFNAASIFASVGLGLHRVHLSLARLATRVSELQIAGRVLGLLQAANDGAKALLRRPAVAATSAVMIMGLMLTGTLALHWHANQYVESPTNWALDGGPTLHTGIALNLKAHSAAWQPVTTRPDVVALAISVSPSPDSVTSFPTDWVRSQLTNEQVPLLTFSLGTATAPITPGSVALGQLDAYWDHCLQALQSLQRPVLIRLAWDPALRTQSPAITSAASIKAWRHVVERCRRGKDSNILWVWDAPAQPDSMRFYYPGERYVDWVSIDCSKPFRNERPASDSLAALQTRYEQFRASIAQCEDLHGKPVLVVGPAIRPDRLGQQTQTLGKSYPEIKAAIFGTTPIFEPVLATSINN</sequence>
<feature type="transmembrane region" description="Helical" evidence="10">
    <location>
        <begin position="375"/>
        <end position="393"/>
    </location>
</feature>
<keyword evidence="4 10" id="KW-0812">Transmembrane</keyword>
<dbReference type="InterPro" id="IPR050321">
    <property type="entry name" value="Glycosyltr_2/OpgH_subfam"/>
</dbReference>